<evidence type="ECO:0000256" key="3">
    <source>
        <dbReference type="ARBA" id="ARBA00012668"/>
    </source>
</evidence>
<dbReference type="EMBL" id="SEOQ01000001">
    <property type="protein sequence ID" value="TFY72984.1"/>
    <property type="molecule type" value="Genomic_DNA"/>
</dbReference>
<evidence type="ECO:0000313" key="18">
    <source>
        <dbReference type="Proteomes" id="UP000298327"/>
    </source>
</evidence>
<evidence type="ECO:0000256" key="2">
    <source>
        <dbReference type="ARBA" id="ARBA00006278"/>
    </source>
</evidence>
<dbReference type="InterPro" id="IPR017927">
    <property type="entry name" value="FAD-bd_FR_type"/>
</dbReference>
<dbReference type="Pfam" id="PF08030">
    <property type="entry name" value="NAD_binding_6"/>
    <property type="match status" value="1"/>
</dbReference>
<evidence type="ECO:0000256" key="9">
    <source>
        <dbReference type="ARBA" id="ARBA00023002"/>
    </source>
</evidence>
<dbReference type="InterPro" id="IPR039261">
    <property type="entry name" value="FNR_nucleotide-bd"/>
</dbReference>
<dbReference type="InterPro" id="IPR017938">
    <property type="entry name" value="Riboflavin_synthase-like_b-brl"/>
</dbReference>
<dbReference type="GO" id="GO:0006826">
    <property type="term" value="P:iron ion transport"/>
    <property type="evidence" value="ECO:0007669"/>
    <property type="project" value="TreeGrafter"/>
</dbReference>
<evidence type="ECO:0000256" key="7">
    <source>
        <dbReference type="ARBA" id="ARBA00022982"/>
    </source>
</evidence>
<keyword evidence="8 15" id="KW-1133">Transmembrane helix</keyword>
<name>A0A4Y9ZEU0_9AGAM</name>
<evidence type="ECO:0000256" key="8">
    <source>
        <dbReference type="ARBA" id="ARBA00022989"/>
    </source>
</evidence>
<keyword evidence="18" id="KW-1185">Reference proteome</keyword>
<dbReference type="SFLD" id="SFLDS00052">
    <property type="entry name" value="Ferric_Reductase_Domain"/>
    <property type="match status" value="1"/>
</dbReference>
<dbReference type="GO" id="GO:0006879">
    <property type="term" value="P:intracellular iron ion homeostasis"/>
    <property type="evidence" value="ECO:0007669"/>
    <property type="project" value="TreeGrafter"/>
</dbReference>
<evidence type="ECO:0000256" key="1">
    <source>
        <dbReference type="ARBA" id="ARBA00004651"/>
    </source>
</evidence>
<sequence>MSNATAAAKAAAASESAHLKAIKHRGEFEYPIQIWYFTLSALCLATVINVASIAWSWYRVHLRSARQSGDAPGLAQRRFSIFRVPAAVLTASRIIAFRWQVPLGTSYTMSLFELFVTAIYMSALLIWEFVHTNNLDPAFWSNKAAHMAAVQLPLLPALSAKNNVIGFLTGVGHEKVFTPLTLEMYRVGFTGVDDIAANGWQQLGVAAGTTYTLMIILSIRPIRQASYETFYFVHVTLAFVFVLMAYLHASEPGFGYYIYPVWVVWGFERLFRLGRYIVINFILRPKHSEASLSLVTSDSLRLTLYRRFPIGWRPGQHVFLAFPTLSNVPVESHPFTIANIPDENLGEEQRLTFIIKGREGLTQKLLQQATEKDGIRIPVFVDGPYGAPPNLAPYATCILIAGGTGVSYTLPLLLDLVRQVRDGKALAKKIVFIWAVRNEEYIDWISSLLAAALSSAPSSLAIDINLYVTDTRAAVASHQAQASDTPSSPGEKSEKSQESVEVGNFLPLRGRPNVAELLAGELSIAEGPVSVNVSGPATLAKAVRLSLADVATATIDVLRGGPTVYFHAEHFTL</sequence>
<dbReference type="GO" id="GO:0015677">
    <property type="term" value="P:copper ion import"/>
    <property type="evidence" value="ECO:0007669"/>
    <property type="project" value="TreeGrafter"/>
</dbReference>
<keyword evidence="9" id="KW-0560">Oxidoreductase</keyword>
<dbReference type="Pfam" id="PF01794">
    <property type="entry name" value="Ferric_reduct"/>
    <property type="match status" value="1"/>
</dbReference>
<comment type="subcellular location">
    <subcellularLocation>
        <location evidence="1">Cell membrane</location>
        <topology evidence="1">Multi-pass membrane protein</topology>
    </subcellularLocation>
</comment>
<evidence type="ECO:0000256" key="12">
    <source>
        <dbReference type="ARBA" id="ARBA00023180"/>
    </source>
</evidence>
<keyword evidence="6 15" id="KW-0812">Transmembrane</keyword>
<comment type="caution">
    <text evidence="17">The sequence shown here is derived from an EMBL/GenBank/DDBJ whole genome shotgun (WGS) entry which is preliminary data.</text>
</comment>
<evidence type="ECO:0000256" key="5">
    <source>
        <dbReference type="ARBA" id="ARBA00022475"/>
    </source>
</evidence>
<dbReference type="SFLD" id="SFLDG01168">
    <property type="entry name" value="Ferric_reductase_subgroup_(FRE"/>
    <property type="match status" value="1"/>
</dbReference>
<evidence type="ECO:0000256" key="4">
    <source>
        <dbReference type="ARBA" id="ARBA00022448"/>
    </source>
</evidence>
<feature type="domain" description="FAD-binding FR-type" evidence="16">
    <location>
        <begin position="266"/>
        <end position="391"/>
    </location>
</feature>
<evidence type="ECO:0000256" key="6">
    <source>
        <dbReference type="ARBA" id="ARBA00022692"/>
    </source>
</evidence>
<evidence type="ECO:0000256" key="13">
    <source>
        <dbReference type="ARBA" id="ARBA00048483"/>
    </source>
</evidence>
<keyword evidence="7" id="KW-0249">Electron transport</keyword>
<comment type="catalytic activity">
    <reaction evidence="13">
        <text>2 a Fe(II)-siderophore + NADP(+) + H(+) = 2 a Fe(III)-siderophore + NADPH</text>
        <dbReference type="Rhea" id="RHEA:28795"/>
        <dbReference type="Rhea" id="RHEA-COMP:11342"/>
        <dbReference type="Rhea" id="RHEA-COMP:11344"/>
        <dbReference type="ChEBI" id="CHEBI:15378"/>
        <dbReference type="ChEBI" id="CHEBI:29033"/>
        <dbReference type="ChEBI" id="CHEBI:29034"/>
        <dbReference type="ChEBI" id="CHEBI:57783"/>
        <dbReference type="ChEBI" id="CHEBI:58349"/>
        <dbReference type="EC" id="1.16.1.9"/>
    </reaction>
</comment>
<evidence type="ECO:0000256" key="14">
    <source>
        <dbReference type="SAM" id="MobiDB-lite"/>
    </source>
</evidence>
<dbReference type="SUPFAM" id="SSF52343">
    <property type="entry name" value="Ferredoxin reductase-like, C-terminal NADP-linked domain"/>
    <property type="match status" value="1"/>
</dbReference>
<feature type="transmembrane region" description="Helical" evidence="15">
    <location>
        <begin position="34"/>
        <end position="58"/>
    </location>
</feature>
<keyword evidence="5" id="KW-1003">Cell membrane</keyword>
<dbReference type="EC" id="1.16.1.9" evidence="3"/>
<dbReference type="PROSITE" id="PS51384">
    <property type="entry name" value="FAD_FR"/>
    <property type="match status" value="1"/>
</dbReference>
<dbReference type="STRING" id="205917.A0A4Y9ZEU0"/>
<dbReference type="InterPro" id="IPR013130">
    <property type="entry name" value="Fe3_Rdtase_TM_dom"/>
</dbReference>
<keyword evidence="11 15" id="KW-0472">Membrane</keyword>
<keyword evidence="4" id="KW-0813">Transport</keyword>
<dbReference type="InterPro" id="IPR013112">
    <property type="entry name" value="FAD-bd_8"/>
</dbReference>
<feature type="transmembrane region" description="Helical" evidence="15">
    <location>
        <begin position="79"/>
        <end position="99"/>
    </location>
</feature>
<reference evidence="17 18" key="1">
    <citation type="submission" date="2019-02" db="EMBL/GenBank/DDBJ databases">
        <title>Genome sequencing of the rare red list fungi Dentipellis fragilis.</title>
        <authorList>
            <person name="Buettner E."/>
            <person name="Kellner H."/>
        </authorList>
    </citation>
    <scope>NUCLEOTIDE SEQUENCE [LARGE SCALE GENOMIC DNA]</scope>
    <source>
        <strain evidence="17 18">DSM 105465</strain>
    </source>
</reference>
<keyword evidence="10" id="KW-0406">Ion transport</keyword>
<organism evidence="17 18">
    <name type="scientific">Dentipellis fragilis</name>
    <dbReference type="NCBI Taxonomy" id="205917"/>
    <lineage>
        <taxon>Eukaryota</taxon>
        <taxon>Fungi</taxon>
        <taxon>Dikarya</taxon>
        <taxon>Basidiomycota</taxon>
        <taxon>Agaricomycotina</taxon>
        <taxon>Agaricomycetes</taxon>
        <taxon>Russulales</taxon>
        <taxon>Hericiaceae</taxon>
        <taxon>Dentipellis</taxon>
    </lineage>
</organism>
<dbReference type="Gene3D" id="2.40.30.10">
    <property type="entry name" value="Translation factors"/>
    <property type="match status" value="1"/>
</dbReference>
<dbReference type="GO" id="GO:0052851">
    <property type="term" value="F:ferric-chelate reductase (NADPH) activity"/>
    <property type="evidence" value="ECO:0007669"/>
    <property type="project" value="UniProtKB-EC"/>
</dbReference>
<evidence type="ECO:0000313" key="17">
    <source>
        <dbReference type="EMBL" id="TFY72984.1"/>
    </source>
</evidence>
<protein>
    <recommendedName>
        <fullName evidence="3">ferric-chelate reductase (NADPH)</fullName>
        <ecNumber evidence="3">1.16.1.9</ecNumber>
    </recommendedName>
</protein>
<feature type="region of interest" description="Disordered" evidence="14">
    <location>
        <begin position="478"/>
        <end position="501"/>
    </location>
</feature>
<proteinExistence type="inferred from homology"/>
<keyword evidence="12" id="KW-0325">Glycoprotein</keyword>
<dbReference type="Pfam" id="PF08022">
    <property type="entry name" value="FAD_binding_8"/>
    <property type="match status" value="1"/>
</dbReference>
<feature type="compositionally biased region" description="Polar residues" evidence="14">
    <location>
        <begin position="478"/>
        <end position="490"/>
    </location>
</feature>
<dbReference type="GO" id="GO:0005886">
    <property type="term" value="C:plasma membrane"/>
    <property type="evidence" value="ECO:0007669"/>
    <property type="project" value="UniProtKB-SubCell"/>
</dbReference>
<comment type="similarity">
    <text evidence="2">Belongs to the ferric reductase (FRE) family.</text>
</comment>
<dbReference type="CDD" id="cd06186">
    <property type="entry name" value="NOX_Duox_like_FAD_NADP"/>
    <property type="match status" value="1"/>
</dbReference>
<dbReference type="InterPro" id="IPR051410">
    <property type="entry name" value="Ferric/Cupric_Reductase"/>
</dbReference>
<dbReference type="OrthoDB" id="4494341at2759"/>
<evidence type="ECO:0000256" key="10">
    <source>
        <dbReference type="ARBA" id="ARBA00023065"/>
    </source>
</evidence>
<dbReference type="AlphaFoldDB" id="A0A4Y9ZEU0"/>
<feature type="transmembrane region" description="Helical" evidence="15">
    <location>
        <begin position="229"/>
        <end position="248"/>
    </location>
</feature>
<dbReference type="PANTHER" id="PTHR32361">
    <property type="entry name" value="FERRIC/CUPRIC REDUCTASE TRANSMEMBRANE COMPONENT"/>
    <property type="match status" value="1"/>
</dbReference>
<evidence type="ECO:0000259" key="16">
    <source>
        <dbReference type="PROSITE" id="PS51384"/>
    </source>
</evidence>
<evidence type="ECO:0000256" key="11">
    <source>
        <dbReference type="ARBA" id="ARBA00023136"/>
    </source>
</evidence>
<dbReference type="InterPro" id="IPR013121">
    <property type="entry name" value="Fe_red_NAD-bd_6"/>
</dbReference>
<dbReference type="PANTHER" id="PTHR32361:SF9">
    <property type="entry name" value="FERRIC REDUCTASE TRANSMEMBRANE COMPONENT 3-RELATED"/>
    <property type="match status" value="1"/>
</dbReference>
<gene>
    <name evidence="17" type="ORF">EVG20_g10</name>
</gene>
<feature type="transmembrane region" description="Helical" evidence="15">
    <location>
        <begin position="111"/>
        <end position="130"/>
    </location>
</feature>
<dbReference type="SUPFAM" id="SSF63380">
    <property type="entry name" value="Riboflavin synthase domain-like"/>
    <property type="match status" value="1"/>
</dbReference>
<dbReference type="Proteomes" id="UP000298327">
    <property type="component" value="Unassembled WGS sequence"/>
</dbReference>
<evidence type="ECO:0000256" key="15">
    <source>
        <dbReference type="SAM" id="Phobius"/>
    </source>
</evidence>
<accession>A0A4Y9ZEU0</accession>
<dbReference type="Gene3D" id="3.40.50.80">
    <property type="entry name" value="Nucleotide-binding domain of ferredoxin-NADP reductase (FNR) module"/>
    <property type="match status" value="1"/>
</dbReference>